<evidence type="ECO:0000256" key="1">
    <source>
        <dbReference type="SAM" id="Phobius"/>
    </source>
</evidence>
<dbReference type="GeneID" id="4960871"/>
<dbReference type="RefSeq" id="YP_001111333.1">
    <property type="nucleotide sequence ID" value="NC_009240.1"/>
</dbReference>
<reference evidence="2 3" key="1">
    <citation type="journal article" date="2007" name="J. Virol.">
        <title>The genome of Gryllus bimaculatus nudivirus indicates an ancient diversification of baculovirus-related nonoccluded nudiviruses of insects.</title>
        <authorList>
            <person name="Wang Y."/>
            <person name="Kleespies R.G."/>
            <person name="Huger A.M."/>
            <person name="Jehle J.A."/>
        </authorList>
    </citation>
    <scope>NUCLEOTIDE SEQUENCE [LARGE SCALE GENOMIC DNA]</scope>
</reference>
<name>A4L229_9VIRU</name>
<dbReference type="InterPro" id="IPR006725">
    <property type="entry name" value="PIF2"/>
</dbReference>
<dbReference type="Pfam" id="PF04631">
    <property type="entry name" value="PIF2"/>
    <property type="match status" value="1"/>
</dbReference>
<keyword evidence="1" id="KW-0472">Membrane</keyword>
<keyword evidence="3" id="KW-1185">Reference proteome</keyword>
<organism evidence="2 3">
    <name type="scientific">Gryllus bimaculatus nudivirus</name>
    <dbReference type="NCBI Taxonomy" id="432587"/>
    <lineage>
        <taxon>Viruses</taxon>
        <taxon>Viruses incertae sedis</taxon>
        <taxon>Naldaviricetes</taxon>
        <taxon>Lefavirales</taxon>
        <taxon>Nudiviridae</taxon>
        <taxon>Alphanudivirus</taxon>
        <taxon>Alphanudivirus grybimaculati</taxon>
    </lineage>
</organism>
<gene>
    <name evidence="2" type="primary">pif-2</name>
</gene>
<evidence type="ECO:0000313" key="3">
    <source>
        <dbReference type="Proteomes" id="UP000203733"/>
    </source>
</evidence>
<feature type="transmembrane region" description="Helical" evidence="1">
    <location>
        <begin position="6"/>
        <end position="28"/>
    </location>
</feature>
<dbReference type="OrthoDB" id="7191at10239"/>
<dbReference type="Proteomes" id="UP000203733">
    <property type="component" value="Segment"/>
</dbReference>
<dbReference type="EMBL" id="EF203088">
    <property type="protein sequence ID" value="ABO45399.1"/>
    <property type="molecule type" value="Genomic_DNA"/>
</dbReference>
<dbReference type="KEGG" id="vg:4960871"/>
<sequence length="378" mass="42970">MDKFQIFFVIMIVLILIWMFYILCYYSFDNNSIQKKFKNTLKKLYNGPLQSLLNGSGINNIPNINIISTNPQVQQANNCAKGPVFINSEFKIDNLDCIRICVNDSAKAIKVEEEESIAFDNSFLSPGSYCIIGPRPECNTNTTIVLMTINSVTCRSKFPELVGGKVGNTIVACNNSIINDPKNILWDNKNNKPFNTYTTKLTNVDELLEDSSSFRFTCKFNGTDNLGNKYIESPLNRFHPMKNYCTQTIYKAHPDIKFVLQGDNFICDCGNYEITRVKNINENDKSSICSNVSYTITDSDKKDEKILTVPYNCFNLFSTLDDVGNKFPCPGDQFTRQGSQIAEVQIHFTENPNALIENPIYEFLSNKGFEVLDNYYIV</sequence>
<evidence type="ECO:0000313" key="2">
    <source>
        <dbReference type="EMBL" id="ABO45399.1"/>
    </source>
</evidence>
<keyword evidence="1" id="KW-0812">Transmembrane</keyword>
<keyword evidence="1" id="KW-1133">Transmembrane helix</keyword>
<accession>A4L229</accession>
<proteinExistence type="predicted"/>
<protein>
    <submittedName>
        <fullName evidence="2">Per os infectivity factor 2</fullName>
    </submittedName>
</protein>